<feature type="chain" id="PRO_5006668351" description="acid phosphatase" evidence="8">
    <location>
        <begin position="20"/>
        <end position="346"/>
    </location>
</feature>
<dbReference type="EMBL" id="LJIG01009939">
    <property type="protein sequence ID" value="KRT82078.1"/>
    <property type="molecule type" value="Genomic_DNA"/>
</dbReference>
<evidence type="ECO:0000256" key="4">
    <source>
        <dbReference type="ARBA" id="ARBA00022729"/>
    </source>
</evidence>
<dbReference type="PROSITE" id="PS51257">
    <property type="entry name" value="PROKAR_LIPOPROTEIN"/>
    <property type="match status" value="1"/>
</dbReference>
<keyword evidence="5" id="KW-0378">Hydrolase</keyword>
<dbReference type="Gene3D" id="3.40.50.1240">
    <property type="entry name" value="Phosphoglycerate mutase-like"/>
    <property type="match status" value="1"/>
</dbReference>
<evidence type="ECO:0000256" key="6">
    <source>
        <dbReference type="ARBA" id="ARBA00023157"/>
    </source>
</evidence>
<dbReference type="PANTHER" id="PTHR11567:SF211">
    <property type="entry name" value="PROSTATIC ACID PHOSPHATASE"/>
    <property type="match status" value="1"/>
</dbReference>
<reference evidence="9 10" key="1">
    <citation type="submission" date="2015-09" db="EMBL/GenBank/DDBJ databases">
        <title>Draft genome of the scarab beetle Oryctes borbonicus.</title>
        <authorList>
            <person name="Meyer J.M."/>
            <person name="Markov G.V."/>
            <person name="Baskaran P."/>
            <person name="Herrmann M."/>
            <person name="Sommer R.J."/>
            <person name="Roedelsperger C."/>
        </authorList>
    </citation>
    <scope>NUCLEOTIDE SEQUENCE [LARGE SCALE GENOMIC DNA]</scope>
    <source>
        <strain evidence="9">OB123</strain>
        <tissue evidence="9">Whole animal</tissue>
    </source>
</reference>
<dbReference type="AlphaFoldDB" id="A0A0T6B4K7"/>
<dbReference type="OrthoDB" id="10257284at2759"/>
<evidence type="ECO:0000256" key="2">
    <source>
        <dbReference type="ARBA" id="ARBA00005375"/>
    </source>
</evidence>
<accession>A0A0T6B4K7</accession>
<evidence type="ECO:0000313" key="10">
    <source>
        <dbReference type="Proteomes" id="UP000051574"/>
    </source>
</evidence>
<keyword evidence="4 8" id="KW-0732">Signal</keyword>
<feature type="signal peptide" evidence="8">
    <location>
        <begin position="1"/>
        <end position="19"/>
    </location>
</feature>
<evidence type="ECO:0000256" key="1">
    <source>
        <dbReference type="ARBA" id="ARBA00000032"/>
    </source>
</evidence>
<sequence>MTSLRFIIIFGSLFSCGYQYEESLQLVHVFFRHGSRTPEERHLFPNDVYQLKDFLPMGYGQLTNLGKQNGYQLGKVLHNQYKTFLGDIYTPDVVEATSTDFDRTKMTVLLVLAGLFPPSVSQMWDEDLSWIPIPYYFDKYEGDKRLRRPNYYCPRYVEELNKVYETPENKKLEKDYKEIFAYIEEHVGKPIRNVDDVLGIFQTLYAEQHMNLTLPEWTEAVYPEPMGFLAGLQCHYENYNDILKRLFGGRMLEEVIEHMEAKMANTLRPSGRKIYLYSGHEYNVINIMAALNVYVSHVPKYSAAVMVELHRLQENGKHVVKVSWIFNIINIYMNCKHFFFTLDTIC</sequence>
<dbReference type="SUPFAM" id="SSF53254">
    <property type="entry name" value="Phosphoglycerate mutase-like"/>
    <property type="match status" value="1"/>
</dbReference>
<evidence type="ECO:0000256" key="5">
    <source>
        <dbReference type="ARBA" id="ARBA00022801"/>
    </source>
</evidence>
<dbReference type="Proteomes" id="UP000051574">
    <property type="component" value="Unassembled WGS sequence"/>
</dbReference>
<dbReference type="InterPro" id="IPR050645">
    <property type="entry name" value="Histidine_acid_phosphatase"/>
</dbReference>
<evidence type="ECO:0000256" key="3">
    <source>
        <dbReference type="ARBA" id="ARBA00012646"/>
    </source>
</evidence>
<dbReference type="CDD" id="cd07061">
    <property type="entry name" value="HP_HAP_like"/>
    <property type="match status" value="1"/>
</dbReference>
<evidence type="ECO:0000256" key="8">
    <source>
        <dbReference type="SAM" id="SignalP"/>
    </source>
</evidence>
<evidence type="ECO:0000256" key="7">
    <source>
        <dbReference type="ARBA" id="ARBA00023180"/>
    </source>
</evidence>
<gene>
    <name evidence="9" type="ORF">AMK59_3587</name>
</gene>
<dbReference type="Pfam" id="PF00328">
    <property type="entry name" value="His_Phos_2"/>
    <property type="match status" value="1"/>
</dbReference>
<dbReference type="PANTHER" id="PTHR11567">
    <property type="entry name" value="ACID PHOSPHATASE-RELATED"/>
    <property type="match status" value="1"/>
</dbReference>
<name>A0A0T6B4K7_9SCAR</name>
<keyword evidence="7" id="KW-0325">Glycoprotein</keyword>
<dbReference type="GO" id="GO:0003993">
    <property type="term" value="F:acid phosphatase activity"/>
    <property type="evidence" value="ECO:0007669"/>
    <property type="project" value="UniProtKB-EC"/>
</dbReference>
<dbReference type="EC" id="3.1.3.2" evidence="3"/>
<comment type="caution">
    <text evidence="9">The sequence shown here is derived from an EMBL/GenBank/DDBJ whole genome shotgun (WGS) entry which is preliminary data.</text>
</comment>
<evidence type="ECO:0000313" key="9">
    <source>
        <dbReference type="EMBL" id="KRT82078.1"/>
    </source>
</evidence>
<comment type="catalytic activity">
    <reaction evidence="1">
        <text>a phosphate monoester + H2O = an alcohol + phosphate</text>
        <dbReference type="Rhea" id="RHEA:15017"/>
        <dbReference type="ChEBI" id="CHEBI:15377"/>
        <dbReference type="ChEBI" id="CHEBI:30879"/>
        <dbReference type="ChEBI" id="CHEBI:43474"/>
        <dbReference type="ChEBI" id="CHEBI:67140"/>
        <dbReference type="EC" id="3.1.3.2"/>
    </reaction>
</comment>
<organism evidence="9 10">
    <name type="scientific">Oryctes borbonicus</name>
    <dbReference type="NCBI Taxonomy" id="1629725"/>
    <lineage>
        <taxon>Eukaryota</taxon>
        <taxon>Metazoa</taxon>
        <taxon>Ecdysozoa</taxon>
        <taxon>Arthropoda</taxon>
        <taxon>Hexapoda</taxon>
        <taxon>Insecta</taxon>
        <taxon>Pterygota</taxon>
        <taxon>Neoptera</taxon>
        <taxon>Endopterygota</taxon>
        <taxon>Coleoptera</taxon>
        <taxon>Polyphaga</taxon>
        <taxon>Scarabaeiformia</taxon>
        <taxon>Scarabaeidae</taxon>
        <taxon>Dynastinae</taxon>
        <taxon>Oryctes</taxon>
    </lineage>
</organism>
<protein>
    <recommendedName>
        <fullName evidence="3">acid phosphatase</fullName>
        <ecNumber evidence="3">3.1.3.2</ecNumber>
    </recommendedName>
</protein>
<keyword evidence="10" id="KW-1185">Reference proteome</keyword>
<dbReference type="InterPro" id="IPR000560">
    <property type="entry name" value="His_Pase_clade-2"/>
</dbReference>
<proteinExistence type="inferred from homology"/>
<keyword evidence="6" id="KW-1015">Disulfide bond</keyword>
<comment type="similarity">
    <text evidence="2">Belongs to the histidine acid phosphatase family.</text>
</comment>
<dbReference type="InterPro" id="IPR029033">
    <property type="entry name" value="His_PPase_superfam"/>
</dbReference>